<name>A0ABQ9PF09_9PEZI</name>
<dbReference type="EMBL" id="JARUPT010000513">
    <property type="protein sequence ID" value="KAK0370672.1"/>
    <property type="molecule type" value="Genomic_DNA"/>
</dbReference>
<gene>
    <name evidence="1" type="ORF">CLIM01_11965</name>
</gene>
<protein>
    <submittedName>
        <fullName evidence="1">Uncharacterized protein</fullName>
    </submittedName>
</protein>
<organism evidence="1 2">
    <name type="scientific">Colletotrichum limetticola</name>
    <dbReference type="NCBI Taxonomy" id="1209924"/>
    <lineage>
        <taxon>Eukaryota</taxon>
        <taxon>Fungi</taxon>
        <taxon>Dikarya</taxon>
        <taxon>Ascomycota</taxon>
        <taxon>Pezizomycotina</taxon>
        <taxon>Sordariomycetes</taxon>
        <taxon>Hypocreomycetidae</taxon>
        <taxon>Glomerellales</taxon>
        <taxon>Glomerellaceae</taxon>
        <taxon>Colletotrichum</taxon>
        <taxon>Colletotrichum acutatum species complex</taxon>
    </lineage>
</organism>
<evidence type="ECO:0000313" key="2">
    <source>
        <dbReference type="Proteomes" id="UP001169217"/>
    </source>
</evidence>
<dbReference type="Proteomes" id="UP001169217">
    <property type="component" value="Unassembled WGS sequence"/>
</dbReference>
<proteinExistence type="predicted"/>
<evidence type="ECO:0000313" key="1">
    <source>
        <dbReference type="EMBL" id="KAK0370672.1"/>
    </source>
</evidence>
<keyword evidence="2" id="KW-1185">Reference proteome</keyword>
<comment type="caution">
    <text evidence="1">The sequence shown here is derived from an EMBL/GenBank/DDBJ whole genome shotgun (WGS) entry which is preliminary data.</text>
</comment>
<accession>A0ABQ9PF09</accession>
<sequence length="109" mass="12114">MPLQQPRSSCELWSFPPSTTHLSPACHSRQTLSTSPGTGYRHQELDCFQMTLAPFRLHRRLQTSSLAFIPSARSRVSDYPLAPLLPSASLMSSSAFVVNSYAIRTFPSD</sequence>
<reference evidence="1" key="1">
    <citation type="submission" date="2023-04" db="EMBL/GenBank/DDBJ databases">
        <title>Colletotrichum limetticola genome sequence.</title>
        <authorList>
            <person name="Baroncelli R."/>
        </authorList>
    </citation>
    <scope>NUCLEOTIDE SEQUENCE</scope>
    <source>
        <strain evidence="1">KLA-Anderson</strain>
    </source>
</reference>